<sequence length="360" mass="41169">MLAGRQKISLKQALLIYITLFFSPSIRFMPSYTAVIAKQCGYLSPIVPFIILLPVIILLNKVFMKHKDKSLIDIYYHSLGKTAGKALLFLYVLWMLLITALYTRYYSERLVTTVFTQTKIDIFILVMMVTIAYVLKSGFVVIARMNEIIFPLISVIFWSLAIFMLPNFKIDNITPISYLDIIPIVRAGFGISFLWGYLIYILFLSDIINDKENLKHQGMYTLTYLTISSSILVAFVIGIIGYSITAKIPLPFMDAVKIVSFFDIVAKIESVVVIIWILADFILISTFSYIILHLLKSIFNLEDERHFINIFLIILYFLAMLITSSKIELEAFSYTIGIAGNFLLNIIIPYIVLAIALFKK</sequence>
<protein>
    <submittedName>
        <fullName evidence="9">Spore germination protein (Amino acid permease)</fullName>
    </submittedName>
</protein>
<evidence type="ECO:0000256" key="1">
    <source>
        <dbReference type="ARBA" id="ARBA00004141"/>
    </source>
</evidence>
<dbReference type="PANTHER" id="PTHR34975">
    <property type="entry name" value="SPORE GERMINATION PROTEIN A2"/>
    <property type="match status" value="1"/>
</dbReference>
<dbReference type="Pfam" id="PF03845">
    <property type="entry name" value="Spore_permease"/>
    <property type="match status" value="1"/>
</dbReference>
<organism evidence="9 10">
    <name type="scientific">Lutispora thermophila DSM 19022</name>
    <dbReference type="NCBI Taxonomy" id="1122184"/>
    <lineage>
        <taxon>Bacteria</taxon>
        <taxon>Bacillati</taxon>
        <taxon>Bacillota</taxon>
        <taxon>Clostridia</taxon>
        <taxon>Lutisporales</taxon>
        <taxon>Lutisporaceae</taxon>
        <taxon>Lutispora</taxon>
    </lineage>
</organism>
<dbReference type="Proteomes" id="UP000184442">
    <property type="component" value="Unassembled WGS sequence"/>
</dbReference>
<feature type="transmembrane region" description="Helical" evidence="8">
    <location>
        <begin position="149"/>
        <end position="168"/>
    </location>
</feature>
<feature type="transmembrane region" description="Helical" evidence="8">
    <location>
        <begin position="12"/>
        <end position="30"/>
    </location>
</feature>
<evidence type="ECO:0000256" key="3">
    <source>
        <dbReference type="ARBA" id="ARBA00022448"/>
    </source>
</evidence>
<reference evidence="9 10" key="1">
    <citation type="submission" date="2016-11" db="EMBL/GenBank/DDBJ databases">
        <authorList>
            <person name="Jaros S."/>
            <person name="Januszkiewicz K."/>
            <person name="Wedrychowicz H."/>
        </authorList>
    </citation>
    <scope>NUCLEOTIDE SEQUENCE [LARGE SCALE GENOMIC DNA]</scope>
    <source>
        <strain evidence="9 10">DSM 19022</strain>
    </source>
</reference>
<name>A0A1M6E407_9FIRM</name>
<feature type="transmembrane region" description="Helical" evidence="8">
    <location>
        <begin position="83"/>
        <end position="102"/>
    </location>
</feature>
<gene>
    <name evidence="9" type="ORF">SAMN02745176_01393</name>
</gene>
<dbReference type="PANTHER" id="PTHR34975:SF2">
    <property type="entry name" value="SPORE GERMINATION PROTEIN A2"/>
    <property type="match status" value="1"/>
</dbReference>
<evidence type="ECO:0000256" key="8">
    <source>
        <dbReference type="SAM" id="Phobius"/>
    </source>
</evidence>
<dbReference type="AlphaFoldDB" id="A0A1M6E407"/>
<comment type="similarity">
    <text evidence="2">Belongs to the amino acid-polyamine-organocation (APC) superfamily. Spore germination protein (SGP) (TC 2.A.3.9) family.</text>
</comment>
<evidence type="ECO:0000313" key="10">
    <source>
        <dbReference type="Proteomes" id="UP000184442"/>
    </source>
</evidence>
<comment type="subcellular location">
    <subcellularLocation>
        <location evidence="1">Membrane</location>
        <topology evidence="1">Multi-pass membrane protein</topology>
    </subcellularLocation>
</comment>
<keyword evidence="10" id="KW-1185">Reference proteome</keyword>
<dbReference type="InterPro" id="IPR004761">
    <property type="entry name" value="Spore_GerAB"/>
</dbReference>
<evidence type="ECO:0000256" key="6">
    <source>
        <dbReference type="ARBA" id="ARBA00022989"/>
    </source>
</evidence>
<dbReference type="OrthoDB" id="1675410at2"/>
<feature type="transmembrane region" description="Helical" evidence="8">
    <location>
        <begin position="271"/>
        <end position="295"/>
    </location>
</feature>
<keyword evidence="6 8" id="KW-1133">Transmembrane helix</keyword>
<feature type="transmembrane region" description="Helical" evidence="8">
    <location>
        <begin position="307"/>
        <end position="325"/>
    </location>
</feature>
<dbReference type="EMBL" id="FQZS01000008">
    <property type="protein sequence ID" value="SHI79988.1"/>
    <property type="molecule type" value="Genomic_DNA"/>
</dbReference>
<evidence type="ECO:0000256" key="7">
    <source>
        <dbReference type="ARBA" id="ARBA00023136"/>
    </source>
</evidence>
<feature type="transmembrane region" description="Helical" evidence="8">
    <location>
        <begin position="331"/>
        <end position="358"/>
    </location>
</feature>
<keyword evidence="3" id="KW-0813">Transport</keyword>
<accession>A0A1M6E407</accession>
<feature type="transmembrane region" description="Helical" evidence="8">
    <location>
        <begin position="42"/>
        <end position="63"/>
    </location>
</feature>
<feature type="transmembrane region" description="Helical" evidence="8">
    <location>
        <begin position="122"/>
        <end position="142"/>
    </location>
</feature>
<feature type="transmembrane region" description="Helical" evidence="8">
    <location>
        <begin position="220"/>
        <end position="244"/>
    </location>
</feature>
<dbReference type="GO" id="GO:0016020">
    <property type="term" value="C:membrane"/>
    <property type="evidence" value="ECO:0007669"/>
    <property type="project" value="UniProtKB-SubCell"/>
</dbReference>
<proteinExistence type="inferred from homology"/>
<dbReference type="RefSeq" id="WP_073025511.1">
    <property type="nucleotide sequence ID" value="NZ_FQZS01000008.1"/>
</dbReference>
<keyword evidence="5 8" id="KW-0812">Transmembrane</keyword>
<evidence type="ECO:0000256" key="5">
    <source>
        <dbReference type="ARBA" id="ARBA00022692"/>
    </source>
</evidence>
<keyword evidence="4" id="KW-0309">Germination</keyword>
<keyword evidence="7 8" id="KW-0472">Membrane</keyword>
<evidence type="ECO:0000256" key="4">
    <source>
        <dbReference type="ARBA" id="ARBA00022544"/>
    </source>
</evidence>
<evidence type="ECO:0000313" key="9">
    <source>
        <dbReference type="EMBL" id="SHI79988.1"/>
    </source>
</evidence>
<evidence type="ECO:0000256" key="2">
    <source>
        <dbReference type="ARBA" id="ARBA00007998"/>
    </source>
</evidence>
<feature type="transmembrane region" description="Helical" evidence="8">
    <location>
        <begin position="188"/>
        <end position="208"/>
    </location>
</feature>
<dbReference type="STRING" id="1122184.SAMN02745176_01393"/>
<dbReference type="GO" id="GO:0009847">
    <property type="term" value="P:spore germination"/>
    <property type="evidence" value="ECO:0007669"/>
    <property type="project" value="InterPro"/>
</dbReference>